<proteinExistence type="predicted"/>
<comment type="caution">
    <text evidence="1">The sequence shown here is derived from an EMBL/GenBank/DDBJ whole genome shotgun (WGS) entry which is preliminary data.</text>
</comment>
<dbReference type="RefSeq" id="WP_233787914.1">
    <property type="nucleotide sequence ID" value="NZ_RSCL01000013.1"/>
</dbReference>
<reference evidence="1" key="2">
    <citation type="journal article" date="2019" name="Genome Biol. Evol.">
        <title>Day and night: Metabolic profiles and evolutionary relationships of six axenic non-marine cyanobacteria.</title>
        <authorList>
            <person name="Will S.E."/>
            <person name="Henke P."/>
            <person name="Boedeker C."/>
            <person name="Huang S."/>
            <person name="Brinkmann H."/>
            <person name="Rohde M."/>
            <person name="Jarek M."/>
            <person name="Friedl T."/>
            <person name="Seufert S."/>
            <person name="Schumacher M."/>
            <person name="Overmann J."/>
            <person name="Neumann-Schaal M."/>
            <person name="Petersen J."/>
        </authorList>
    </citation>
    <scope>NUCLEOTIDE SEQUENCE [LARGE SCALE GENOMIC DNA]</scope>
    <source>
        <strain evidence="1">PCC 7102</strain>
    </source>
</reference>
<gene>
    <name evidence="1" type="ORF">DSM106972_051750</name>
</gene>
<evidence type="ECO:0000313" key="1">
    <source>
        <dbReference type="EMBL" id="RUT03536.1"/>
    </source>
</evidence>
<accession>A0A3S1CKT5</accession>
<dbReference type="AlphaFoldDB" id="A0A3S1CKT5"/>
<protein>
    <submittedName>
        <fullName evidence="1">Uncharacterized protein</fullName>
    </submittedName>
</protein>
<organism evidence="1 2">
    <name type="scientific">Dulcicalothrix desertica PCC 7102</name>
    <dbReference type="NCBI Taxonomy" id="232991"/>
    <lineage>
        <taxon>Bacteria</taxon>
        <taxon>Bacillati</taxon>
        <taxon>Cyanobacteriota</taxon>
        <taxon>Cyanophyceae</taxon>
        <taxon>Nostocales</taxon>
        <taxon>Calotrichaceae</taxon>
        <taxon>Dulcicalothrix</taxon>
    </lineage>
</organism>
<keyword evidence="2" id="KW-1185">Reference proteome</keyword>
<reference evidence="1" key="1">
    <citation type="submission" date="2018-12" db="EMBL/GenBank/DDBJ databases">
        <authorList>
            <person name="Will S."/>
            <person name="Neumann-Schaal M."/>
            <person name="Henke P."/>
        </authorList>
    </citation>
    <scope>NUCLEOTIDE SEQUENCE</scope>
    <source>
        <strain evidence="1">PCC 7102</strain>
    </source>
</reference>
<sequence>MRRWIAKTKSGLLMRKKYVIRLLGELIEDTTFWLTIQSLSDEERDVVFARLTPAEKYWYQYLFPTWFTEKDPKLNTWKKNLMADSFEASDASKISEICKHIKSLGGATLKPYIADLSMATDLIASGGKELVLCVQLTSIRASLTASKENDWLSTLRYWGILRGLFISFNPMLVEAEMKIGEYVFRSSDDFSDKCYYIASIDEQGNYVRQL</sequence>
<dbReference type="Proteomes" id="UP000271624">
    <property type="component" value="Unassembled WGS sequence"/>
</dbReference>
<name>A0A3S1CKT5_9CYAN</name>
<dbReference type="EMBL" id="RSCL01000013">
    <property type="protein sequence ID" value="RUT03536.1"/>
    <property type="molecule type" value="Genomic_DNA"/>
</dbReference>
<evidence type="ECO:0000313" key="2">
    <source>
        <dbReference type="Proteomes" id="UP000271624"/>
    </source>
</evidence>